<dbReference type="CDD" id="cd06583">
    <property type="entry name" value="PGRP"/>
    <property type="match status" value="1"/>
</dbReference>
<organism evidence="4 5">
    <name type="scientific">Nocardioides phosphati</name>
    <dbReference type="NCBI Taxonomy" id="1867775"/>
    <lineage>
        <taxon>Bacteria</taxon>
        <taxon>Bacillati</taxon>
        <taxon>Actinomycetota</taxon>
        <taxon>Actinomycetes</taxon>
        <taxon>Propionibacteriales</taxon>
        <taxon>Nocardioidaceae</taxon>
        <taxon>Nocardioides</taxon>
    </lineage>
</organism>
<dbReference type="InterPro" id="IPR036505">
    <property type="entry name" value="Amidase/PGRP_sf"/>
</dbReference>
<comment type="caution">
    <text evidence="4">The sequence shown here is derived from an EMBL/GenBank/DDBJ whole genome shotgun (WGS) entry which is preliminary data.</text>
</comment>
<feature type="domain" description="Peptidoglycan recognition protein family" evidence="3">
    <location>
        <begin position="214"/>
        <end position="363"/>
    </location>
</feature>
<dbReference type="InterPro" id="IPR002502">
    <property type="entry name" value="Amidase_domain"/>
</dbReference>
<evidence type="ECO:0000256" key="1">
    <source>
        <dbReference type="ARBA" id="ARBA00007553"/>
    </source>
</evidence>
<dbReference type="SUPFAM" id="SSF55846">
    <property type="entry name" value="N-acetylmuramoyl-L-alanine amidase-like"/>
    <property type="match status" value="1"/>
</dbReference>
<dbReference type="PANTHER" id="PTHR11022:SF41">
    <property type="entry name" value="PEPTIDOGLYCAN-RECOGNITION PROTEIN LC-RELATED"/>
    <property type="match status" value="1"/>
</dbReference>
<evidence type="ECO:0000259" key="3">
    <source>
        <dbReference type="SMART" id="SM00701"/>
    </source>
</evidence>
<dbReference type="SMART" id="SM00701">
    <property type="entry name" value="PGRP"/>
    <property type="match status" value="1"/>
</dbReference>
<name>A0ABQ2NAK5_9ACTN</name>
<gene>
    <name evidence="4" type="ORF">GCM10011584_14120</name>
</gene>
<protein>
    <recommendedName>
        <fullName evidence="3">Peptidoglycan recognition protein family domain-containing protein</fullName>
    </recommendedName>
</protein>
<dbReference type="InterPro" id="IPR015510">
    <property type="entry name" value="PGRP"/>
</dbReference>
<proteinExistence type="inferred from homology"/>
<dbReference type="Pfam" id="PF01510">
    <property type="entry name" value="Amidase_2"/>
    <property type="match status" value="1"/>
</dbReference>
<accession>A0ABQ2NAK5</accession>
<dbReference type="EMBL" id="BMNI01000002">
    <property type="protein sequence ID" value="GGO88040.1"/>
    <property type="molecule type" value="Genomic_DNA"/>
</dbReference>
<keyword evidence="5" id="KW-1185">Reference proteome</keyword>
<comment type="similarity">
    <text evidence="1">Belongs to the N-acetylmuramoyl-L-alanine amidase 2 family.</text>
</comment>
<feature type="region of interest" description="Disordered" evidence="2">
    <location>
        <begin position="171"/>
        <end position="209"/>
    </location>
</feature>
<dbReference type="RefSeq" id="WP_188783274.1">
    <property type="nucleotide sequence ID" value="NZ_BMNI01000002.1"/>
</dbReference>
<evidence type="ECO:0000313" key="4">
    <source>
        <dbReference type="EMBL" id="GGO88040.1"/>
    </source>
</evidence>
<dbReference type="PANTHER" id="PTHR11022">
    <property type="entry name" value="PEPTIDOGLYCAN RECOGNITION PROTEIN"/>
    <property type="match status" value="1"/>
</dbReference>
<evidence type="ECO:0000256" key="2">
    <source>
        <dbReference type="SAM" id="MobiDB-lite"/>
    </source>
</evidence>
<feature type="compositionally biased region" description="Low complexity" evidence="2">
    <location>
        <begin position="180"/>
        <end position="197"/>
    </location>
</feature>
<evidence type="ECO:0000313" key="5">
    <source>
        <dbReference type="Proteomes" id="UP000655410"/>
    </source>
</evidence>
<dbReference type="Gene3D" id="3.40.80.10">
    <property type="entry name" value="Peptidoglycan recognition protein-like"/>
    <property type="match status" value="1"/>
</dbReference>
<dbReference type="Proteomes" id="UP000655410">
    <property type="component" value="Unassembled WGS sequence"/>
</dbReference>
<dbReference type="InterPro" id="IPR006619">
    <property type="entry name" value="PGRP_domain_met/bac"/>
</dbReference>
<sequence>MRARLGTLLPPVLALGLASTAVLGVRLDDAGSITSAPPDVARAVPAVARAAPGVRGIQTPITADLREHGGATGVLRPGRFSQVAVTWHGTAPAVRVSTHTAGAWTPWRTIETLDDLDLNEGDGTRGTDLLPVGTSDAVRVRVSGGHARELKVVTIDPGPNRVADATDPIALAAGTPTDGASPVATSASATPASIADPLPSPPAYTPPSHYAPQPYLYSRADWGADETLRKNPPEYNQVMMQIHVHHTASTNSYTRADVPRLIRGMYWYHTQSLGWNDIGYNYLIDRFGRLWKGRYGQGRNAPVRGAHTLGFNYESVGVSMIGNFETANPSTYAVSMLVKFAAWKADYWRMKPTGYRLVTSEGSDKYAAGTQVRLPVIDGHRNTNDTACPGRYLYAKLPDIRKRVQTRVDNY</sequence>
<reference evidence="5" key="1">
    <citation type="journal article" date="2019" name="Int. J. Syst. Evol. Microbiol.">
        <title>The Global Catalogue of Microorganisms (GCM) 10K type strain sequencing project: providing services to taxonomists for standard genome sequencing and annotation.</title>
        <authorList>
            <consortium name="The Broad Institute Genomics Platform"/>
            <consortium name="The Broad Institute Genome Sequencing Center for Infectious Disease"/>
            <person name="Wu L."/>
            <person name="Ma J."/>
        </authorList>
    </citation>
    <scope>NUCLEOTIDE SEQUENCE [LARGE SCALE GENOMIC DNA]</scope>
    <source>
        <strain evidence="5">CGMCC 4.7371</strain>
    </source>
</reference>